<evidence type="ECO:0000313" key="8">
    <source>
        <dbReference type="EMBL" id="QEV57612.1"/>
    </source>
</evidence>
<organism evidence="8 9">
    <name type="scientific">Streptomyces spectabilis</name>
    <dbReference type="NCBI Taxonomy" id="68270"/>
    <lineage>
        <taxon>Bacteria</taxon>
        <taxon>Bacillati</taxon>
        <taxon>Actinomycetota</taxon>
        <taxon>Actinomycetes</taxon>
        <taxon>Kitasatosporales</taxon>
        <taxon>Streptomycetaceae</taxon>
        <taxon>Streptomyces</taxon>
    </lineage>
</organism>
<reference evidence="8 9" key="1">
    <citation type="submission" date="2017-09" db="EMBL/GenBank/DDBJ databases">
        <authorList>
            <person name="Lee N."/>
            <person name="Cho B.-K."/>
        </authorList>
    </citation>
    <scope>NUCLEOTIDE SEQUENCE [LARGE SCALE GENOMIC DNA]</scope>
    <source>
        <strain evidence="8 9">ATCC 27465</strain>
    </source>
</reference>
<dbReference type="RefSeq" id="WP_150508819.1">
    <property type="nucleotide sequence ID" value="NZ_BMSQ01000013.1"/>
</dbReference>
<evidence type="ECO:0000256" key="4">
    <source>
        <dbReference type="ARBA" id="ARBA00022898"/>
    </source>
</evidence>
<keyword evidence="3 8" id="KW-0808">Transferase</keyword>
<dbReference type="InterPro" id="IPR015424">
    <property type="entry name" value="PyrdxlP-dep_Trfase"/>
</dbReference>
<dbReference type="EMBL" id="JACHJD010000013">
    <property type="protein sequence ID" value="MBB5107274.1"/>
    <property type="molecule type" value="Genomic_DNA"/>
</dbReference>
<evidence type="ECO:0000256" key="2">
    <source>
        <dbReference type="ARBA" id="ARBA00022576"/>
    </source>
</evidence>
<sequence length="437" mass="47092">MLALDGGTRLVPEGAVAPWPHIVDADRKAVLDALDAATPWHWPMRAVRELEEAWGEYTSMPYVLAANSGTAALHMAIAAAGVEPGDEVLVPADTFLASASCVLQANAIPVFVDTDIDTFALDPALIEERITSRTRAIIAVDLNGLPADHDALAAVAERHGLTLIEDAAQAHGATYRGRPVGSLGAMSGASLNGSKTLSALGEGGLFATRDEEQFKLARRVLMFGEELPGQGRDYNARIMGWNYRIDVLAAAFARSQLARLPEMTRAREANGAALTAALAGVPGIRPPVVPADRTHVYFFYPLLVMPEELGLDPADVPVEAFRDALEEAVNAEGLGIMRWQPRPVPAQTLFQDLRGYGRGCPWTCGHAAPGHAYRPEEYPVSEEICRRRLVLGQSFSSLGPPNDEGTMRLFADVFHKVLVEERDALLALARRRAAEAP</sequence>
<dbReference type="OrthoDB" id="9804264at2"/>
<name>A0A5P2X5D5_STRST</name>
<dbReference type="InterPro" id="IPR015422">
    <property type="entry name" value="PyrdxlP-dep_Trfase_small"/>
</dbReference>
<reference evidence="7 10" key="2">
    <citation type="submission" date="2020-08" db="EMBL/GenBank/DDBJ databases">
        <title>Genomic Encyclopedia of Type Strains, Phase III (KMG-III): the genomes of soil and plant-associated and newly described type strains.</title>
        <authorList>
            <person name="Whitman W."/>
        </authorList>
    </citation>
    <scope>NUCLEOTIDE SEQUENCE [LARGE SCALE GENOMIC DNA]</scope>
    <source>
        <strain evidence="7 10">CECT 3146</strain>
    </source>
</reference>
<evidence type="ECO:0000256" key="6">
    <source>
        <dbReference type="RuleBase" id="RU004508"/>
    </source>
</evidence>
<dbReference type="Gene3D" id="3.90.1150.10">
    <property type="entry name" value="Aspartate Aminotransferase, domain 1"/>
    <property type="match status" value="1"/>
</dbReference>
<dbReference type="GO" id="GO:0000271">
    <property type="term" value="P:polysaccharide biosynthetic process"/>
    <property type="evidence" value="ECO:0007669"/>
    <property type="project" value="TreeGrafter"/>
</dbReference>
<keyword evidence="2 8" id="KW-0032">Aminotransferase</keyword>
<evidence type="ECO:0000256" key="5">
    <source>
        <dbReference type="ARBA" id="ARBA00038398"/>
    </source>
</evidence>
<dbReference type="SUPFAM" id="SSF53383">
    <property type="entry name" value="PLP-dependent transferases"/>
    <property type="match status" value="1"/>
</dbReference>
<dbReference type="Pfam" id="PF01041">
    <property type="entry name" value="DegT_DnrJ_EryC1"/>
    <property type="match status" value="1"/>
</dbReference>
<proteinExistence type="inferred from homology"/>
<evidence type="ECO:0000313" key="10">
    <source>
        <dbReference type="Proteomes" id="UP000549009"/>
    </source>
</evidence>
<protein>
    <submittedName>
        <fullName evidence="8">DegT/DnrJ/EryC1/StrS family aminotransferase</fullName>
    </submittedName>
    <submittedName>
        <fullName evidence="7">dTDP-4-amino-4,6-dideoxygalactose transaminase</fullName>
    </submittedName>
</protein>
<dbReference type="Proteomes" id="UP000549009">
    <property type="component" value="Unassembled WGS sequence"/>
</dbReference>
<evidence type="ECO:0000256" key="1">
    <source>
        <dbReference type="ARBA" id="ARBA00001933"/>
    </source>
</evidence>
<accession>A0A5P2X5D5</accession>
<evidence type="ECO:0000256" key="3">
    <source>
        <dbReference type="ARBA" id="ARBA00022679"/>
    </source>
</evidence>
<dbReference type="InterPro" id="IPR015421">
    <property type="entry name" value="PyrdxlP-dep_Trfase_major"/>
</dbReference>
<dbReference type="EMBL" id="CP023690">
    <property type="protein sequence ID" value="QEV57612.1"/>
    <property type="molecule type" value="Genomic_DNA"/>
</dbReference>
<gene>
    <name evidence="8" type="ORF">CP982_01850</name>
    <name evidence="7" type="ORF">FHS40_006391</name>
</gene>
<comment type="cofactor">
    <cofactor evidence="1">
        <name>pyridoxal 5'-phosphate</name>
        <dbReference type="ChEBI" id="CHEBI:597326"/>
    </cofactor>
</comment>
<dbReference type="PANTHER" id="PTHR30244:SF34">
    <property type="entry name" value="DTDP-4-AMINO-4,6-DIDEOXYGALACTOSE TRANSAMINASE"/>
    <property type="match status" value="1"/>
</dbReference>
<dbReference type="CDD" id="cd00616">
    <property type="entry name" value="AHBA_syn"/>
    <property type="match status" value="1"/>
</dbReference>
<dbReference type="InterPro" id="IPR000653">
    <property type="entry name" value="DegT/StrS_aminotransferase"/>
</dbReference>
<dbReference type="GO" id="GO:0030170">
    <property type="term" value="F:pyridoxal phosphate binding"/>
    <property type="evidence" value="ECO:0007669"/>
    <property type="project" value="TreeGrafter"/>
</dbReference>
<comment type="similarity">
    <text evidence="5">Belongs to the DegT/DnrJ/EryC1 family. L-glutamine:2-deoxy-scyllo-inosose/scyllo-inosose aminotransferase subfamily.</text>
</comment>
<evidence type="ECO:0000313" key="7">
    <source>
        <dbReference type="EMBL" id="MBB5107274.1"/>
    </source>
</evidence>
<dbReference type="PANTHER" id="PTHR30244">
    <property type="entry name" value="TRANSAMINASE"/>
    <property type="match status" value="1"/>
</dbReference>
<dbReference type="AlphaFoldDB" id="A0A5P2X5D5"/>
<dbReference type="Proteomes" id="UP000326505">
    <property type="component" value="Chromosome"/>
</dbReference>
<keyword evidence="10" id="KW-1185">Reference proteome</keyword>
<evidence type="ECO:0000313" key="9">
    <source>
        <dbReference type="Proteomes" id="UP000326505"/>
    </source>
</evidence>
<dbReference type="KEGG" id="sspb:CP982_01850"/>
<dbReference type="Gene3D" id="3.40.640.10">
    <property type="entry name" value="Type I PLP-dependent aspartate aminotransferase-like (Major domain)"/>
    <property type="match status" value="1"/>
</dbReference>
<dbReference type="GO" id="GO:0008483">
    <property type="term" value="F:transaminase activity"/>
    <property type="evidence" value="ECO:0007669"/>
    <property type="project" value="UniProtKB-KW"/>
</dbReference>
<keyword evidence="4 6" id="KW-0663">Pyridoxal phosphate</keyword>